<evidence type="ECO:0000256" key="1">
    <source>
        <dbReference type="ARBA" id="ARBA00022723"/>
    </source>
</evidence>
<dbReference type="PANTHER" id="PTHR42647:SF10">
    <property type="entry name" value="F2G19.2"/>
    <property type="match status" value="1"/>
</dbReference>
<sequence>MAFLQQSQQAPRQNQEQPPDAFRNLYPMDAPIAAPAYYVPGDVRDQARHPPYVPEVNGLGFAPIPMCATATDGGDGGADLQFEYGLEPKRKKLKERDFLDNTSQASSLDLLQARPISVGLGLSLDNRPLLSTGDSALVSLIGDDIDCELHQLDVETNRFLKLQADRMRQSVLQKIRSTQLQTLSLLEDQVIQKLGAKEAEVESINKKNEELEERIKQLTFDVGAWQQRALNSENMIATINYNLHQIYAQSRDSKEGCGDSEVDDSASCSNGRTTDFHSLLGKEKNGPQESMTCKVCRVNTVSMLLLPCQHLCVCKDCESKVRFCPLCQSYKLFGTEVFM</sequence>
<comment type="caution">
    <text evidence="8">The sequence shown here is derived from an EMBL/GenBank/DDBJ whole genome shotgun (WGS) entry which is preliminary data.</text>
</comment>
<evidence type="ECO:0000313" key="8">
    <source>
        <dbReference type="EMBL" id="KAL3732867.1"/>
    </source>
</evidence>
<evidence type="ECO:0000259" key="7">
    <source>
        <dbReference type="PROSITE" id="PS50089"/>
    </source>
</evidence>
<dbReference type="GO" id="GO:0008270">
    <property type="term" value="F:zinc ion binding"/>
    <property type="evidence" value="ECO:0007669"/>
    <property type="project" value="UniProtKB-KW"/>
</dbReference>
<feature type="compositionally biased region" description="Polar residues" evidence="6">
    <location>
        <begin position="1"/>
        <end position="17"/>
    </location>
</feature>
<feature type="coiled-coil region" evidence="5">
    <location>
        <begin position="194"/>
        <end position="228"/>
    </location>
</feature>
<evidence type="ECO:0000256" key="3">
    <source>
        <dbReference type="ARBA" id="ARBA00022833"/>
    </source>
</evidence>
<dbReference type="Gene3D" id="3.30.40.10">
    <property type="entry name" value="Zinc/RING finger domain, C3HC4 (zinc finger)"/>
    <property type="match status" value="1"/>
</dbReference>
<dbReference type="Proteomes" id="UP001634007">
    <property type="component" value="Unassembled WGS sequence"/>
</dbReference>
<keyword evidence="3" id="KW-0862">Zinc</keyword>
<reference evidence="8 9" key="1">
    <citation type="submission" date="2024-11" db="EMBL/GenBank/DDBJ databases">
        <title>Chromosome-level genome assembly of Eucalyptus globulus Labill. provides insights into its genome evolution.</title>
        <authorList>
            <person name="Li X."/>
        </authorList>
    </citation>
    <scope>NUCLEOTIDE SEQUENCE [LARGE SCALE GENOMIC DNA]</scope>
    <source>
        <strain evidence="8">CL2024</strain>
        <tissue evidence="8">Fresh tender leaves</tissue>
    </source>
</reference>
<dbReference type="FunFam" id="3.30.40.10:FF:000239">
    <property type="entry name" value="probable BOI-related E3 ubiquitin-protein ligase 2"/>
    <property type="match status" value="1"/>
</dbReference>
<gene>
    <name evidence="8" type="ORF">ACJRO7_022391</name>
</gene>
<keyword evidence="1" id="KW-0479">Metal-binding</keyword>
<dbReference type="AlphaFoldDB" id="A0ABD3K1Z5"/>
<keyword evidence="2 4" id="KW-0863">Zinc-finger</keyword>
<feature type="region of interest" description="Disordered" evidence="6">
    <location>
        <begin position="1"/>
        <end position="26"/>
    </location>
</feature>
<keyword evidence="9" id="KW-1185">Reference proteome</keyword>
<name>A0ABD3K1Z5_EUCGL</name>
<dbReference type="EMBL" id="JBJKBG010000006">
    <property type="protein sequence ID" value="KAL3732867.1"/>
    <property type="molecule type" value="Genomic_DNA"/>
</dbReference>
<evidence type="ECO:0000256" key="4">
    <source>
        <dbReference type="PROSITE-ProRule" id="PRU00175"/>
    </source>
</evidence>
<keyword evidence="5" id="KW-0175">Coiled coil</keyword>
<dbReference type="CDD" id="cd16649">
    <property type="entry name" value="mRING-HC-C3HC5_CGRF1-like"/>
    <property type="match status" value="1"/>
</dbReference>
<dbReference type="InterPro" id="IPR013083">
    <property type="entry name" value="Znf_RING/FYVE/PHD"/>
</dbReference>
<dbReference type="PANTHER" id="PTHR42647">
    <property type="entry name" value="SBP (S-RIBONUCLEASE BINDING PROTEIN) FAMILY PROTEIN"/>
    <property type="match status" value="1"/>
</dbReference>
<feature type="domain" description="RING-type" evidence="7">
    <location>
        <begin position="293"/>
        <end position="328"/>
    </location>
</feature>
<proteinExistence type="predicted"/>
<accession>A0ABD3K1Z5</accession>
<evidence type="ECO:0000256" key="5">
    <source>
        <dbReference type="SAM" id="Coils"/>
    </source>
</evidence>
<evidence type="ECO:0000256" key="6">
    <source>
        <dbReference type="SAM" id="MobiDB-lite"/>
    </source>
</evidence>
<dbReference type="InterPro" id="IPR001841">
    <property type="entry name" value="Znf_RING"/>
</dbReference>
<dbReference type="Pfam" id="PF13920">
    <property type="entry name" value="zf-C3HC4_3"/>
    <property type="match status" value="1"/>
</dbReference>
<organism evidence="8 9">
    <name type="scientific">Eucalyptus globulus</name>
    <name type="common">Tasmanian blue gum</name>
    <dbReference type="NCBI Taxonomy" id="34317"/>
    <lineage>
        <taxon>Eukaryota</taxon>
        <taxon>Viridiplantae</taxon>
        <taxon>Streptophyta</taxon>
        <taxon>Embryophyta</taxon>
        <taxon>Tracheophyta</taxon>
        <taxon>Spermatophyta</taxon>
        <taxon>Magnoliopsida</taxon>
        <taxon>eudicotyledons</taxon>
        <taxon>Gunneridae</taxon>
        <taxon>Pentapetalae</taxon>
        <taxon>rosids</taxon>
        <taxon>malvids</taxon>
        <taxon>Myrtales</taxon>
        <taxon>Myrtaceae</taxon>
        <taxon>Myrtoideae</taxon>
        <taxon>Eucalypteae</taxon>
        <taxon>Eucalyptus</taxon>
    </lineage>
</organism>
<evidence type="ECO:0000256" key="2">
    <source>
        <dbReference type="ARBA" id="ARBA00022771"/>
    </source>
</evidence>
<evidence type="ECO:0000313" key="9">
    <source>
        <dbReference type="Proteomes" id="UP001634007"/>
    </source>
</evidence>
<protein>
    <recommendedName>
        <fullName evidence="7">RING-type domain-containing protein</fullName>
    </recommendedName>
</protein>
<dbReference type="PROSITE" id="PS50089">
    <property type="entry name" value="ZF_RING_2"/>
    <property type="match status" value="1"/>
</dbReference>